<evidence type="ECO:0000256" key="4">
    <source>
        <dbReference type="PROSITE-ProRule" id="PRU00207"/>
    </source>
</evidence>
<proteinExistence type="predicted"/>
<dbReference type="EMBL" id="KN818239">
    <property type="protein sequence ID" value="KIL65919.1"/>
    <property type="molecule type" value="Genomic_DNA"/>
</dbReference>
<dbReference type="PROSITE" id="PS50089">
    <property type="entry name" value="ZF_RING_2"/>
    <property type="match status" value="1"/>
</dbReference>
<dbReference type="InterPro" id="IPR013083">
    <property type="entry name" value="Znf_RING/FYVE/PHD"/>
</dbReference>
<name>A0A0C2TGA0_AMAMK</name>
<gene>
    <name evidence="8" type="ORF">M378DRAFT_186282</name>
</gene>
<dbReference type="HOGENOM" id="CLU_019709_0_0_1"/>
<dbReference type="InParanoid" id="A0A0C2TGA0"/>
<evidence type="ECO:0000256" key="2">
    <source>
        <dbReference type="ARBA" id="ARBA00022771"/>
    </source>
</evidence>
<dbReference type="AlphaFoldDB" id="A0A0C2TGA0"/>
<dbReference type="Pfam" id="PF13923">
    <property type="entry name" value="zf-C3HC4_2"/>
    <property type="match status" value="1"/>
</dbReference>
<feature type="zinc finger region" description="TRAF-type" evidence="4">
    <location>
        <begin position="99"/>
        <end position="166"/>
    </location>
</feature>
<dbReference type="Gene3D" id="3.30.40.10">
    <property type="entry name" value="Zinc/RING finger domain, C3HC4 (zinc finger)"/>
    <property type="match status" value="1"/>
</dbReference>
<organism evidence="8 9">
    <name type="scientific">Amanita muscaria (strain Koide BX008)</name>
    <dbReference type="NCBI Taxonomy" id="946122"/>
    <lineage>
        <taxon>Eukaryota</taxon>
        <taxon>Fungi</taxon>
        <taxon>Dikarya</taxon>
        <taxon>Basidiomycota</taxon>
        <taxon>Agaricomycotina</taxon>
        <taxon>Agaricomycetes</taxon>
        <taxon>Agaricomycetidae</taxon>
        <taxon>Agaricales</taxon>
        <taxon>Pluteineae</taxon>
        <taxon>Amanitaceae</taxon>
        <taxon>Amanita</taxon>
    </lineage>
</organism>
<feature type="domain" description="RING-type" evidence="6">
    <location>
        <begin position="16"/>
        <end position="55"/>
    </location>
</feature>
<evidence type="ECO:0000259" key="6">
    <source>
        <dbReference type="PROSITE" id="PS50089"/>
    </source>
</evidence>
<dbReference type="OrthoDB" id="1630758at2759"/>
<sequence length="471" mass="51666">MSAYSYVDNPNSNLTCCICRHPFVDPVTTTTCSHTFCYECILGALSHAPQCPVDRSPLTLKELGPADSIVRALVDELAVECMHREEGCTHVCQRQLLPAHLREECAYSEVLCPESDCEERMLKKDVNAHTEDKHKGRARDKASSDEIHKGDSNSERQSCPQSHNGCLFSTMEMDALSDHITSCPFYGIKEFLEISAARHASLLEQNVLLRHRIGALETSVQILRREMEAVRRVLGPWFRAENSNHAAQTSYRARSSTVTRQDVASSSPIREGSNQSELATTESMRDSSSGTDTLASYFLPQAAGAPSQQMSDATARHRRAMVSPSLGHMNQGLHESYPMLGYHPMRSPLMPHVAPQASTTWPIPAAGDTVAIPQLLSMIAPLDLGNSLEGTLTGLRDSILTLAASVDSLGRRSEIAVTNESLRFGEETMSLRASIHGLRMQVHAMMMERNAQMIGSTPIPPTPGSLSITKL</sequence>
<keyword evidence="3 4" id="KW-0862">Zinc</keyword>
<dbReference type="PANTHER" id="PTHR10131:SF94">
    <property type="entry name" value="TNF RECEPTOR-ASSOCIATED FACTOR 4"/>
    <property type="match status" value="1"/>
</dbReference>
<evidence type="ECO:0000313" key="8">
    <source>
        <dbReference type="EMBL" id="KIL65919.1"/>
    </source>
</evidence>
<dbReference type="PROSITE" id="PS00518">
    <property type="entry name" value="ZF_RING_1"/>
    <property type="match status" value="1"/>
</dbReference>
<dbReference type="GO" id="GO:0008270">
    <property type="term" value="F:zinc ion binding"/>
    <property type="evidence" value="ECO:0007669"/>
    <property type="project" value="UniProtKB-KW"/>
</dbReference>
<feature type="domain" description="TRAF-type" evidence="7">
    <location>
        <begin position="99"/>
        <end position="166"/>
    </location>
</feature>
<dbReference type="InterPro" id="IPR001293">
    <property type="entry name" value="Znf_TRAF"/>
</dbReference>
<keyword evidence="1 4" id="KW-0479">Metal-binding</keyword>
<protein>
    <recommendedName>
        <fullName evidence="10">RING-type domain-containing protein</fullName>
    </recommendedName>
</protein>
<evidence type="ECO:0000256" key="5">
    <source>
        <dbReference type="SAM" id="MobiDB-lite"/>
    </source>
</evidence>
<evidence type="ECO:0000313" key="9">
    <source>
        <dbReference type="Proteomes" id="UP000054549"/>
    </source>
</evidence>
<dbReference type="SUPFAM" id="SSF57850">
    <property type="entry name" value="RING/U-box"/>
    <property type="match status" value="1"/>
</dbReference>
<dbReference type="InterPro" id="IPR001841">
    <property type="entry name" value="Znf_RING"/>
</dbReference>
<keyword evidence="2 4" id="KW-0863">Zinc-finger</keyword>
<dbReference type="PANTHER" id="PTHR10131">
    <property type="entry name" value="TNF RECEPTOR ASSOCIATED FACTOR"/>
    <property type="match status" value="1"/>
</dbReference>
<evidence type="ECO:0008006" key="10">
    <source>
        <dbReference type="Google" id="ProtNLM"/>
    </source>
</evidence>
<dbReference type="STRING" id="946122.A0A0C2TGA0"/>
<feature type="region of interest" description="Disordered" evidence="5">
    <location>
        <begin position="245"/>
        <end position="292"/>
    </location>
</feature>
<reference evidence="8 9" key="1">
    <citation type="submission" date="2014-04" db="EMBL/GenBank/DDBJ databases">
        <title>Evolutionary Origins and Diversification of the Mycorrhizal Mutualists.</title>
        <authorList>
            <consortium name="DOE Joint Genome Institute"/>
            <consortium name="Mycorrhizal Genomics Consortium"/>
            <person name="Kohler A."/>
            <person name="Kuo A."/>
            <person name="Nagy L.G."/>
            <person name="Floudas D."/>
            <person name="Copeland A."/>
            <person name="Barry K.W."/>
            <person name="Cichocki N."/>
            <person name="Veneault-Fourrey C."/>
            <person name="LaButti K."/>
            <person name="Lindquist E.A."/>
            <person name="Lipzen A."/>
            <person name="Lundell T."/>
            <person name="Morin E."/>
            <person name="Murat C."/>
            <person name="Riley R."/>
            <person name="Ohm R."/>
            <person name="Sun H."/>
            <person name="Tunlid A."/>
            <person name="Henrissat B."/>
            <person name="Grigoriev I.V."/>
            <person name="Hibbett D.S."/>
            <person name="Martin F."/>
        </authorList>
    </citation>
    <scope>NUCLEOTIDE SEQUENCE [LARGE SCALE GENOMIC DNA]</scope>
    <source>
        <strain evidence="8 9">Koide BX008</strain>
    </source>
</reference>
<accession>A0A0C2TGA0</accession>
<feature type="compositionally biased region" description="Basic and acidic residues" evidence="5">
    <location>
        <begin position="128"/>
        <end position="154"/>
    </location>
</feature>
<keyword evidence="9" id="KW-1185">Reference proteome</keyword>
<evidence type="ECO:0000256" key="3">
    <source>
        <dbReference type="ARBA" id="ARBA00022833"/>
    </source>
</evidence>
<dbReference type="Proteomes" id="UP000054549">
    <property type="component" value="Unassembled WGS sequence"/>
</dbReference>
<evidence type="ECO:0000259" key="7">
    <source>
        <dbReference type="PROSITE" id="PS50145"/>
    </source>
</evidence>
<dbReference type="InterPro" id="IPR017907">
    <property type="entry name" value="Znf_RING_CS"/>
</dbReference>
<evidence type="ECO:0000256" key="1">
    <source>
        <dbReference type="ARBA" id="ARBA00022723"/>
    </source>
</evidence>
<feature type="region of interest" description="Disordered" evidence="5">
    <location>
        <begin position="128"/>
        <end position="161"/>
    </location>
</feature>
<dbReference type="SMART" id="SM00184">
    <property type="entry name" value="RING"/>
    <property type="match status" value="1"/>
</dbReference>
<dbReference type="PROSITE" id="PS50145">
    <property type="entry name" value="ZF_TRAF"/>
    <property type="match status" value="1"/>
</dbReference>
<dbReference type="SUPFAM" id="SSF49599">
    <property type="entry name" value="TRAF domain-like"/>
    <property type="match status" value="1"/>
</dbReference>